<evidence type="ECO:0000313" key="1">
    <source>
        <dbReference type="EMBL" id="QNL45510.1"/>
    </source>
</evidence>
<accession>A0A7G9B7H9</accession>
<dbReference type="RefSeq" id="WP_187333938.1">
    <property type="nucleotide sequence ID" value="NZ_CP060490.1"/>
</dbReference>
<proteinExistence type="predicted"/>
<evidence type="ECO:0000313" key="2">
    <source>
        <dbReference type="Proteomes" id="UP000515960"/>
    </source>
</evidence>
<keyword evidence="2" id="KW-1185">Reference proteome</keyword>
<dbReference type="Pfam" id="PF02620">
    <property type="entry name" value="YceD"/>
    <property type="match status" value="1"/>
</dbReference>
<dbReference type="InterPro" id="IPR003772">
    <property type="entry name" value="YceD"/>
</dbReference>
<protein>
    <submittedName>
        <fullName evidence="1">DUF177 domain-containing protein</fullName>
    </submittedName>
</protein>
<reference evidence="1 2" key="1">
    <citation type="submission" date="2020-08" db="EMBL/GenBank/DDBJ databases">
        <authorList>
            <person name="Liu C."/>
            <person name="Sun Q."/>
        </authorList>
    </citation>
    <scope>NUCLEOTIDE SEQUENCE [LARGE SCALE GENOMIC DNA]</scope>
    <source>
        <strain evidence="1 2">NSJ-62</strain>
    </source>
</reference>
<dbReference type="Proteomes" id="UP000515960">
    <property type="component" value="Chromosome"/>
</dbReference>
<sequence length="167" mass="18590">MRLDVKSILTAPGKELPFRFSMDLSDVEFGGAYPARQPIEVTGTVRNRADVLELELTAKTILSSVCDRCMKPFQNLKTVRFQCMLAEELQDEENDEIVLLENGQVDVEDLARTAFILEMDTKTLCSEDCKGLCPRCGADLNLGPCSCKKETDPRLAVLAKLLDNSDQ</sequence>
<organism evidence="1 2">
    <name type="scientific">Oscillibacter hominis</name>
    <dbReference type="NCBI Taxonomy" id="2763056"/>
    <lineage>
        <taxon>Bacteria</taxon>
        <taxon>Bacillati</taxon>
        <taxon>Bacillota</taxon>
        <taxon>Clostridia</taxon>
        <taxon>Eubacteriales</taxon>
        <taxon>Oscillospiraceae</taxon>
        <taxon>Oscillibacter</taxon>
    </lineage>
</organism>
<dbReference type="AlphaFoldDB" id="A0A7G9B7H9"/>
<dbReference type="PANTHER" id="PTHR34374">
    <property type="entry name" value="LARGE RIBOSOMAL RNA SUBUNIT ACCUMULATION PROTEIN YCED HOMOLOG 1, CHLOROPLASTIC"/>
    <property type="match status" value="1"/>
</dbReference>
<dbReference type="KEGG" id="ohi:H8790_05780"/>
<name>A0A7G9B7H9_9FIRM</name>
<gene>
    <name evidence="1" type="ORF">H8790_05780</name>
</gene>
<dbReference type="PANTHER" id="PTHR34374:SF1">
    <property type="entry name" value="LARGE RIBOSOMAL RNA SUBUNIT ACCUMULATION PROTEIN YCED HOMOLOG 1, CHLOROPLASTIC"/>
    <property type="match status" value="1"/>
</dbReference>
<dbReference type="EMBL" id="CP060490">
    <property type="protein sequence ID" value="QNL45510.1"/>
    <property type="molecule type" value="Genomic_DNA"/>
</dbReference>